<dbReference type="InterPro" id="IPR032781">
    <property type="entry name" value="ABC_tran_Xtn"/>
</dbReference>
<evidence type="ECO:0000313" key="8">
    <source>
        <dbReference type="Proteomes" id="UP000029120"/>
    </source>
</evidence>
<dbReference type="FunFam" id="3.40.50.300:FF:000309">
    <property type="entry name" value="ABC transporter ATP-binding protein"/>
    <property type="match status" value="1"/>
</dbReference>
<proteinExistence type="inferred from homology"/>
<dbReference type="PROSITE" id="PS50893">
    <property type="entry name" value="ABC_TRANSPORTER_2"/>
    <property type="match status" value="2"/>
</dbReference>
<dbReference type="PANTHER" id="PTHR42855:SF1">
    <property type="entry name" value="ABC TRANSPORTER DOMAIN-CONTAINING PROTEIN"/>
    <property type="match status" value="1"/>
</dbReference>
<comment type="similarity">
    <text evidence="4">Belongs to the ABC transporter superfamily. ABCF family. EF3 (TC 3.A.1.121) subfamily.</text>
</comment>
<evidence type="ECO:0000256" key="4">
    <source>
        <dbReference type="ARBA" id="ARBA00061344"/>
    </source>
</evidence>
<evidence type="ECO:0000313" key="7">
    <source>
        <dbReference type="EMBL" id="KFK25289.1"/>
    </source>
</evidence>
<dbReference type="InterPro" id="IPR017871">
    <property type="entry name" value="ABC_transporter-like_CS"/>
</dbReference>
<keyword evidence="1" id="KW-0677">Repeat</keyword>
<keyword evidence="8" id="KW-1185">Reference proteome</keyword>
<dbReference type="OMA" id="RFISQEP"/>
<evidence type="ECO:0000256" key="5">
    <source>
        <dbReference type="SAM" id="MobiDB-lite"/>
    </source>
</evidence>
<dbReference type="EMBL" id="CM002876">
    <property type="protein sequence ID" value="KFK25289.1"/>
    <property type="molecule type" value="Genomic_DNA"/>
</dbReference>
<dbReference type="CDD" id="cd03221">
    <property type="entry name" value="ABCF_EF-3"/>
    <property type="match status" value="2"/>
</dbReference>
<feature type="domain" description="ABC transporter" evidence="6">
    <location>
        <begin position="410"/>
        <end position="622"/>
    </location>
</feature>
<dbReference type="InterPro" id="IPR003439">
    <property type="entry name" value="ABC_transporter-like_ATP-bd"/>
</dbReference>
<dbReference type="InterPro" id="IPR051309">
    <property type="entry name" value="ABCF_ATPase"/>
</dbReference>
<dbReference type="Pfam" id="PF12848">
    <property type="entry name" value="ABC_tran_Xtn"/>
    <property type="match status" value="1"/>
</dbReference>
<dbReference type="Gramene" id="KFK25289">
    <property type="protein sequence ID" value="KFK25289"/>
    <property type="gene ID" value="AALP_AA8G093300"/>
</dbReference>
<dbReference type="GO" id="GO:0016887">
    <property type="term" value="F:ATP hydrolysis activity"/>
    <property type="evidence" value="ECO:0007669"/>
    <property type="project" value="InterPro"/>
</dbReference>
<name>A0A087G5Y7_ARAAL</name>
<dbReference type="Proteomes" id="UP000029120">
    <property type="component" value="Chromosome 8"/>
</dbReference>
<feature type="domain" description="ABC transporter" evidence="6">
    <location>
        <begin position="83"/>
        <end position="341"/>
    </location>
</feature>
<keyword evidence="2" id="KW-0547">Nucleotide-binding</keyword>
<evidence type="ECO:0000259" key="6">
    <source>
        <dbReference type="PROSITE" id="PS50893"/>
    </source>
</evidence>
<feature type="region of interest" description="Disordered" evidence="5">
    <location>
        <begin position="625"/>
        <end position="674"/>
    </location>
</feature>
<sequence length="674" mass="76309">MGLTTNLHSLNLTSTFSTNPLPYPKPFTLKLPSSVSNPRRQISKIRAQVSNSDLESLFTTEHQDQKRTIKQSNNGASTISSGVRLENISKSYEGVRVLKDVNWEVKKGEKVGLIGVNGAGKTTQLKIITGQEEPDSGNVVRSKPNLKVSFLSQEFEVSMGKTVKEEFMSAFQEEMEITRKLGKLQNMIEESVDDLELMGKLLDEFDSLQRQAQEVDLNSVDAKISKLMSELGFVSEDADRLVASFSSGWQMRMSLGKILLQNPDLLLLDEPTNHLDLDTIEWLESYLSKQDVPMVIISHDRAFLDQLCTKIVETEMGVSRTFDGNYSQYVISKAELVEAQYAAWEKQQKEIEATKDLISRLSAGANSGRASSAEKKLERLQEEEQIEKPFQRKQMKIRFPECGLSGRFVVTIKNLEFGFEDKMLFNKANLAVERGEKIAIIGPNGCGKSTLLKLIMGLEKPRRGEVTLGEHNVLPNYFEQNQAEALDLDKTVIETVVEAAVDWRIDDIKGLLGRCNFKADMLDRNVAFLSGARLAFCKFMVKPSTLLVLDEPTNHLDIPSKEMLEEAINEYKGTVIAVSHDRYFIKQIVNRVIEVRDCGLKDYAGDYNYYLEKNIEARAKELEREAELEEKSPKMKAKSKMSKAEREARKKQKMKAFQASKQKSKSIKNSKRWH</sequence>
<protein>
    <recommendedName>
        <fullName evidence="6">ABC transporter domain-containing protein</fullName>
    </recommendedName>
</protein>
<evidence type="ECO:0000256" key="1">
    <source>
        <dbReference type="ARBA" id="ARBA00022737"/>
    </source>
</evidence>
<dbReference type="PROSITE" id="PS00211">
    <property type="entry name" value="ABC_TRANSPORTER_1"/>
    <property type="match status" value="1"/>
</dbReference>
<dbReference type="SMART" id="SM00382">
    <property type="entry name" value="AAA"/>
    <property type="match status" value="2"/>
</dbReference>
<reference evidence="8" key="1">
    <citation type="journal article" date="2015" name="Nat. Plants">
        <title>Genome expansion of Arabis alpina linked with retrotransposition and reduced symmetric DNA methylation.</title>
        <authorList>
            <person name="Willing E.M."/>
            <person name="Rawat V."/>
            <person name="Mandakova T."/>
            <person name="Maumus F."/>
            <person name="James G.V."/>
            <person name="Nordstroem K.J."/>
            <person name="Becker C."/>
            <person name="Warthmann N."/>
            <person name="Chica C."/>
            <person name="Szarzynska B."/>
            <person name="Zytnicki M."/>
            <person name="Albani M.C."/>
            <person name="Kiefer C."/>
            <person name="Bergonzi S."/>
            <person name="Castaings L."/>
            <person name="Mateos J.L."/>
            <person name="Berns M.C."/>
            <person name="Bujdoso N."/>
            <person name="Piofczyk T."/>
            <person name="de Lorenzo L."/>
            <person name="Barrero-Sicilia C."/>
            <person name="Mateos I."/>
            <person name="Piednoel M."/>
            <person name="Hagmann J."/>
            <person name="Chen-Min-Tao R."/>
            <person name="Iglesias-Fernandez R."/>
            <person name="Schuster S.C."/>
            <person name="Alonso-Blanco C."/>
            <person name="Roudier F."/>
            <person name="Carbonero P."/>
            <person name="Paz-Ares J."/>
            <person name="Davis S.J."/>
            <person name="Pecinka A."/>
            <person name="Quesneville H."/>
            <person name="Colot V."/>
            <person name="Lysak M.A."/>
            <person name="Weigel D."/>
            <person name="Coupland G."/>
            <person name="Schneeberger K."/>
        </authorList>
    </citation>
    <scope>NUCLEOTIDE SEQUENCE [LARGE SCALE GENOMIC DNA]</scope>
    <source>
        <strain evidence="8">cv. Pajares</strain>
    </source>
</reference>
<keyword evidence="3" id="KW-0067">ATP-binding</keyword>
<accession>A0A087G5Y7</accession>
<organism evidence="7 8">
    <name type="scientific">Arabis alpina</name>
    <name type="common">Alpine rock-cress</name>
    <dbReference type="NCBI Taxonomy" id="50452"/>
    <lineage>
        <taxon>Eukaryota</taxon>
        <taxon>Viridiplantae</taxon>
        <taxon>Streptophyta</taxon>
        <taxon>Embryophyta</taxon>
        <taxon>Tracheophyta</taxon>
        <taxon>Spermatophyta</taxon>
        <taxon>Magnoliopsida</taxon>
        <taxon>eudicotyledons</taxon>
        <taxon>Gunneridae</taxon>
        <taxon>Pentapetalae</taxon>
        <taxon>rosids</taxon>
        <taxon>malvids</taxon>
        <taxon>Brassicales</taxon>
        <taxon>Brassicaceae</taxon>
        <taxon>Arabideae</taxon>
        <taxon>Arabis</taxon>
    </lineage>
</organism>
<dbReference type="InterPro" id="IPR027417">
    <property type="entry name" value="P-loop_NTPase"/>
</dbReference>
<dbReference type="OrthoDB" id="2110130at2759"/>
<dbReference type="Pfam" id="PF00005">
    <property type="entry name" value="ABC_tran"/>
    <property type="match status" value="2"/>
</dbReference>
<evidence type="ECO:0000256" key="2">
    <source>
        <dbReference type="ARBA" id="ARBA00022741"/>
    </source>
</evidence>
<gene>
    <name evidence="7" type="ordered locus">AALP_Aa8g093300</name>
</gene>
<dbReference type="GO" id="GO:0005524">
    <property type="term" value="F:ATP binding"/>
    <property type="evidence" value="ECO:0007669"/>
    <property type="project" value="UniProtKB-KW"/>
</dbReference>
<dbReference type="InterPro" id="IPR003593">
    <property type="entry name" value="AAA+_ATPase"/>
</dbReference>
<dbReference type="FunFam" id="3.40.50.300:FF:000011">
    <property type="entry name" value="Putative ABC transporter ATP-binding component"/>
    <property type="match status" value="1"/>
</dbReference>
<dbReference type="eggNOG" id="KOG0927">
    <property type="taxonomic scope" value="Eukaryota"/>
</dbReference>
<dbReference type="AlphaFoldDB" id="A0A087G5Y7"/>
<dbReference type="SUPFAM" id="SSF52540">
    <property type="entry name" value="P-loop containing nucleoside triphosphate hydrolases"/>
    <property type="match status" value="2"/>
</dbReference>
<evidence type="ECO:0000256" key="3">
    <source>
        <dbReference type="ARBA" id="ARBA00022840"/>
    </source>
</evidence>
<dbReference type="GO" id="GO:0003729">
    <property type="term" value="F:mRNA binding"/>
    <property type="evidence" value="ECO:0007669"/>
    <property type="project" value="EnsemblPlants"/>
</dbReference>
<dbReference type="Gene3D" id="3.40.50.300">
    <property type="entry name" value="P-loop containing nucleotide triphosphate hydrolases"/>
    <property type="match status" value="2"/>
</dbReference>
<feature type="compositionally biased region" description="Basic residues" evidence="5">
    <location>
        <begin position="662"/>
        <end position="674"/>
    </location>
</feature>
<dbReference type="PANTHER" id="PTHR42855">
    <property type="entry name" value="ABC TRANSPORTER ATP-BINDING SUBUNIT"/>
    <property type="match status" value="1"/>
</dbReference>